<dbReference type="FunFam" id="3.40.50.720:FF:000121">
    <property type="entry name" value="Prostaglandin reductase 2"/>
    <property type="match status" value="1"/>
</dbReference>
<dbReference type="AlphaFoldDB" id="A0A7H2BET6"/>
<feature type="domain" description="Enoyl reductase (ER)" evidence="2">
    <location>
        <begin position="17"/>
        <end position="336"/>
    </location>
</feature>
<sequence length="338" mass="36625">MSENKSTQIQLVRRPAGMPVAEDFRTVTVELPDLGENQVRVRNEFISVDPYMRGRMNDSKSYIPPFELGETMQGSAVGRVIESTSPEFSEGDLVTHFLGWRDIAQADAQAFTQAQELGDVASSVYLGALGLTGMTAYMGLMKVAELKEGDNVFISGAAGAVGSMVGQIAKLKGAREIIGSAGGSEKTALLTQRFGFTQGIDYKAAPILTQLEEAAPNGIDVYFDNVGGDHLEAALNSFNRYGRAALCGAISVYNEKDPNSIPGPRFMTNIVTRSLSMKGFVLQDYLQFAQEFREEIAPHFISGEITYDETVVEGLHNALDAFFGLFSGKNTGKMVVEI</sequence>
<dbReference type="InterPro" id="IPR045010">
    <property type="entry name" value="MDR_fam"/>
</dbReference>
<dbReference type="InterPro" id="IPR020843">
    <property type="entry name" value="ER"/>
</dbReference>
<name>A0A7H2BET6_9MICC</name>
<keyword evidence="4" id="KW-1185">Reference proteome</keyword>
<dbReference type="SMART" id="SM00829">
    <property type="entry name" value="PKS_ER"/>
    <property type="match status" value="1"/>
</dbReference>
<accession>A0A7H2BET6</accession>
<dbReference type="InterPro" id="IPR041694">
    <property type="entry name" value="ADH_N_2"/>
</dbReference>
<evidence type="ECO:0000313" key="4">
    <source>
        <dbReference type="Proteomes" id="UP000516404"/>
    </source>
</evidence>
<dbReference type="Gene3D" id="3.40.50.720">
    <property type="entry name" value="NAD(P)-binding Rossmann-like Domain"/>
    <property type="match status" value="1"/>
</dbReference>
<dbReference type="InterPro" id="IPR011032">
    <property type="entry name" value="GroES-like_sf"/>
</dbReference>
<dbReference type="Pfam" id="PF16884">
    <property type="entry name" value="ADH_N_2"/>
    <property type="match status" value="1"/>
</dbReference>
<dbReference type="PANTHER" id="PTHR43205">
    <property type="entry name" value="PROSTAGLANDIN REDUCTASE"/>
    <property type="match status" value="1"/>
</dbReference>
<dbReference type="Proteomes" id="UP000516404">
    <property type="component" value="Chromosome"/>
</dbReference>
<protein>
    <submittedName>
        <fullName evidence="3">NADP-dependent oxidoreductase</fullName>
    </submittedName>
</protein>
<dbReference type="InterPro" id="IPR013149">
    <property type="entry name" value="ADH-like_C"/>
</dbReference>
<dbReference type="Gene3D" id="3.90.180.10">
    <property type="entry name" value="Medium-chain alcohol dehydrogenases, catalytic domain"/>
    <property type="match status" value="1"/>
</dbReference>
<evidence type="ECO:0000313" key="3">
    <source>
        <dbReference type="EMBL" id="QNV38182.1"/>
    </source>
</evidence>
<dbReference type="SUPFAM" id="SSF51735">
    <property type="entry name" value="NAD(P)-binding Rossmann-fold domains"/>
    <property type="match status" value="1"/>
</dbReference>
<dbReference type="GeneID" id="96623105"/>
<reference evidence="3 4" key="1">
    <citation type="submission" date="2020-09" db="EMBL/GenBank/DDBJ databases">
        <title>Investigation of environmental microbes.</title>
        <authorList>
            <person name="Ou Y."/>
            <person name="Kang Q."/>
        </authorList>
    </citation>
    <scope>NUCLEOTIDE SEQUENCE [LARGE SCALE GENOMIC DNA]</scope>
    <source>
        <strain evidence="3 4">KJZ-14</strain>
    </source>
</reference>
<evidence type="ECO:0000259" key="2">
    <source>
        <dbReference type="SMART" id="SM00829"/>
    </source>
</evidence>
<dbReference type="Pfam" id="PF00107">
    <property type="entry name" value="ADH_zinc_N"/>
    <property type="match status" value="1"/>
</dbReference>
<dbReference type="EMBL" id="CP061539">
    <property type="protein sequence ID" value="QNV38182.1"/>
    <property type="molecule type" value="Genomic_DNA"/>
</dbReference>
<dbReference type="RefSeq" id="WP_190724921.1">
    <property type="nucleotide sequence ID" value="NZ_CP061539.1"/>
</dbReference>
<dbReference type="CDD" id="cd05288">
    <property type="entry name" value="PGDH"/>
    <property type="match status" value="1"/>
</dbReference>
<dbReference type="InterPro" id="IPR036291">
    <property type="entry name" value="NAD(P)-bd_dom_sf"/>
</dbReference>
<dbReference type="GO" id="GO:0016628">
    <property type="term" value="F:oxidoreductase activity, acting on the CH-CH group of donors, NAD or NADP as acceptor"/>
    <property type="evidence" value="ECO:0007669"/>
    <property type="project" value="InterPro"/>
</dbReference>
<proteinExistence type="predicted"/>
<dbReference type="SUPFAM" id="SSF50129">
    <property type="entry name" value="GroES-like"/>
    <property type="match status" value="1"/>
</dbReference>
<dbReference type="PANTHER" id="PTHR43205:SF7">
    <property type="entry name" value="PROSTAGLANDIN REDUCTASE 1"/>
    <property type="match status" value="1"/>
</dbReference>
<evidence type="ECO:0000256" key="1">
    <source>
        <dbReference type="ARBA" id="ARBA00023002"/>
    </source>
</evidence>
<dbReference type="KEGG" id="rter:IDM49_02550"/>
<gene>
    <name evidence="3" type="ORF">IDM49_02550</name>
</gene>
<organism evidence="3 4">
    <name type="scientific">Rothia terrae</name>
    <dbReference type="NCBI Taxonomy" id="396015"/>
    <lineage>
        <taxon>Bacteria</taxon>
        <taxon>Bacillati</taxon>
        <taxon>Actinomycetota</taxon>
        <taxon>Actinomycetes</taxon>
        <taxon>Micrococcales</taxon>
        <taxon>Micrococcaceae</taxon>
        <taxon>Rothia</taxon>
    </lineage>
</organism>
<keyword evidence="1" id="KW-0560">Oxidoreductase</keyword>